<proteinExistence type="predicted"/>
<accession>A0A5B0RUQ8</accession>
<dbReference type="EMBL" id="VDEP01000138">
    <property type="protein sequence ID" value="KAA1129112.1"/>
    <property type="molecule type" value="Genomic_DNA"/>
</dbReference>
<gene>
    <name evidence="1" type="ORF">PGTUg99_029840</name>
</gene>
<organism evidence="1 2">
    <name type="scientific">Puccinia graminis f. sp. tritici</name>
    <dbReference type="NCBI Taxonomy" id="56615"/>
    <lineage>
        <taxon>Eukaryota</taxon>
        <taxon>Fungi</taxon>
        <taxon>Dikarya</taxon>
        <taxon>Basidiomycota</taxon>
        <taxon>Pucciniomycotina</taxon>
        <taxon>Pucciniomycetes</taxon>
        <taxon>Pucciniales</taxon>
        <taxon>Pucciniaceae</taxon>
        <taxon>Puccinia</taxon>
    </lineage>
</organism>
<protein>
    <recommendedName>
        <fullName evidence="3">Peptidase A2 domain-containing protein</fullName>
    </recommendedName>
</protein>
<dbReference type="Proteomes" id="UP000325313">
    <property type="component" value="Unassembled WGS sequence"/>
</dbReference>
<evidence type="ECO:0008006" key="3">
    <source>
        <dbReference type="Google" id="ProtNLM"/>
    </source>
</evidence>
<dbReference type="AlphaFoldDB" id="A0A5B0RUQ8"/>
<evidence type="ECO:0000313" key="1">
    <source>
        <dbReference type="EMBL" id="KAA1129112.1"/>
    </source>
</evidence>
<sequence>MPNAYQGFDEECEECDQAPCATAEISVDTVHVQLDCSIKGRLLLPLAFKGPDGVLASATVLADTGAMANFVNESFIRKHDLPLRSRKKPLRCVGFAGSEGVGGIVTHDWAGVIQLNTLSSKPFPLGCSFGVTRLGSIDAIFGLPWLDKQGWIAFGSLKGGHQFTLGSTPLYVMEASLKNNGYFY</sequence>
<reference evidence="1 2" key="1">
    <citation type="submission" date="2019-05" db="EMBL/GenBank/DDBJ databases">
        <title>Emergence of the Ug99 lineage of the wheat stem rust pathogen through somatic hybridization.</title>
        <authorList>
            <person name="Li F."/>
            <person name="Upadhyaya N.M."/>
            <person name="Sperschneider J."/>
            <person name="Matny O."/>
            <person name="Nguyen-Phuc H."/>
            <person name="Mago R."/>
            <person name="Raley C."/>
            <person name="Miller M.E."/>
            <person name="Silverstein K.A.T."/>
            <person name="Henningsen E."/>
            <person name="Hirsch C.D."/>
            <person name="Visser B."/>
            <person name="Pretorius Z.A."/>
            <person name="Steffenson B.J."/>
            <person name="Schwessinger B."/>
            <person name="Dodds P.N."/>
            <person name="Figueroa M."/>
        </authorList>
    </citation>
    <scope>NUCLEOTIDE SEQUENCE [LARGE SCALE GENOMIC DNA]</scope>
    <source>
        <strain evidence="1 2">Ug99</strain>
    </source>
</reference>
<comment type="caution">
    <text evidence="1">The sequence shown here is derived from an EMBL/GenBank/DDBJ whole genome shotgun (WGS) entry which is preliminary data.</text>
</comment>
<name>A0A5B0RUQ8_PUCGR</name>
<dbReference type="InterPro" id="IPR021109">
    <property type="entry name" value="Peptidase_aspartic_dom_sf"/>
</dbReference>
<dbReference type="CDD" id="cd00303">
    <property type="entry name" value="retropepsin_like"/>
    <property type="match status" value="1"/>
</dbReference>
<dbReference type="Gene3D" id="2.40.70.10">
    <property type="entry name" value="Acid Proteases"/>
    <property type="match status" value="1"/>
</dbReference>
<evidence type="ECO:0000313" key="2">
    <source>
        <dbReference type="Proteomes" id="UP000325313"/>
    </source>
</evidence>